<name>A0A9X3S912_9ACTN</name>
<dbReference type="EMBL" id="JAPDDP010000001">
    <property type="protein sequence ID" value="MDA0178730.1"/>
    <property type="molecule type" value="Genomic_DNA"/>
</dbReference>
<evidence type="ECO:0000313" key="2">
    <source>
        <dbReference type="EMBL" id="MDA0178730.1"/>
    </source>
</evidence>
<keyword evidence="1" id="KW-0732">Signal</keyword>
<protein>
    <submittedName>
        <fullName evidence="2">Uncharacterized protein</fullName>
    </submittedName>
</protein>
<dbReference type="AlphaFoldDB" id="A0A9X3S912"/>
<proteinExistence type="predicted"/>
<sequence length="406" mass="42534">MHARFAGLVVATALALPGTAAAQGDSPSEWGGGAGGHIALITQDQDDGIARLQVIGPDGARSASEPVTSGSAHPIVTVGPRGDVVVLWYDGDRQLWVRYRTAAGVLGAPELAATGVEWSEAGVQVALDAAGTATVVSLTPTSNLDADVRVRTRTESGVWSEPQTLPGGENVYAPALAVTPNGSAVLAWRQLSRRRNATEIVGSTRAPGAATFAPVSRLVGARHDPGEPSVAANDRGDAVVGWTESTKDSTFSVHARFRSPGKGFGPATKLNRTRDMAGPYVTALPNGRMVLGWTDHMRRRAEGRVRLASGKLGPVRKFTEDLEQNSELFPLAVGRGAIAWADRDPGVGTLRIARTTASGRILKGETITRVRGWTPGPAFAVGPQGAVAVAVIPRLPTDPFRWVRVP</sequence>
<feature type="chain" id="PRO_5040838909" evidence="1">
    <location>
        <begin position="23"/>
        <end position="406"/>
    </location>
</feature>
<comment type="caution">
    <text evidence="2">The sequence shown here is derived from an EMBL/GenBank/DDBJ whole genome shotgun (WGS) entry which is preliminary data.</text>
</comment>
<accession>A0A9X3S912</accession>
<dbReference type="RefSeq" id="WP_270022985.1">
    <property type="nucleotide sequence ID" value="NZ_JAPDDP010000001.1"/>
</dbReference>
<gene>
    <name evidence="2" type="ORF">OJ997_00360</name>
</gene>
<organism evidence="2 3">
    <name type="scientific">Solirubrobacter phytolaccae</name>
    <dbReference type="NCBI Taxonomy" id="1404360"/>
    <lineage>
        <taxon>Bacteria</taxon>
        <taxon>Bacillati</taxon>
        <taxon>Actinomycetota</taxon>
        <taxon>Thermoleophilia</taxon>
        <taxon>Solirubrobacterales</taxon>
        <taxon>Solirubrobacteraceae</taxon>
        <taxon>Solirubrobacter</taxon>
    </lineage>
</organism>
<evidence type="ECO:0000313" key="3">
    <source>
        <dbReference type="Proteomes" id="UP001147653"/>
    </source>
</evidence>
<feature type="signal peptide" evidence="1">
    <location>
        <begin position="1"/>
        <end position="22"/>
    </location>
</feature>
<keyword evidence="3" id="KW-1185">Reference proteome</keyword>
<dbReference type="SUPFAM" id="SSF89372">
    <property type="entry name" value="Fucose-specific lectin"/>
    <property type="match status" value="1"/>
</dbReference>
<evidence type="ECO:0000256" key="1">
    <source>
        <dbReference type="SAM" id="SignalP"/>
    </source>
</evidence>
<dbReference type="Proteomes" id="UP001147653">
    <property type="component" value="Unassembled WGS sequence"/>
</dbReference>
<reference evidence="2" key="1">
    <citation type="submission" date="2022-10" db="EMBL/GenBank/DDBJ databases">
        <title>The WGS of Solirubrobacter phytolaccae KCTC 29190.</title>
        <authorList>
            <person name="Jiang Z."/>
        </authorList>
    </citation>
    <scope>NUCLEOTIDE SEQUENCE</scope>
    <source>
        <strain evidence="2">KCTC 29190</strain>
    </source>
</reference>